<keyword evidence="3" id="KW-0238">DNA-binding</keyword>
<dbReference type="SUPFAM" id="SSF116734">
    <property type="entry name" value="DNA methylase specificity domain"/>
    <property type="match status" value="2"/>
</dbReference>
<protein>
    <submittedName>
        <fullName evidence="5">Type I restriction/modification system, specificity subunit</fullName>
    </submittedName>
</protein>
<keyword evidence="2" id="KW-0680">Restriction system</keyword>
<name>A0A7L5JN36_9BACT</name>
<dbReference type="AlphaFoldDB" id="A0A7L5JN36"/>
<dbReference type="CDD" id="cd17278">
    <property type="entry name" value="RMtype1_S_LdeBORF1052P-TRD2-CR2"/>
    <property type="match status" value="1"/>
</dbReference>
<feature type="domain" description="Type I restriction modification DNA specificity" evidence="4">
    <location>
        <begin position="237"/>
        <end position="415"/>
    </location>
</feature>
<dbReference type="PANTHER" id="PTHR30408">
    <property type="entry name" value="TYPE-1 RESTRICTION ENZYME ECOKI SPECIFICITY PROTEIN"/>
    <property type="match status" value="1"/>
</dbReference>
<evidence type="ECO:0000256" key="2">
    <source>
        <dbReference type="ARBA" id="ARBA00022747"/>
    </source>
</evidence>
<dbReference type="Pfam" id="PF01420">
    <property type="entry name" value="Methylase_S"/>
    <property type="match status" value="2"/>
</dbReference>
<evidence type="ECO:0000259" key="4">
    <source>
        <dbReference type="Pfam" id="PF01420"/>
    </source>
</evidence>
<evidence type="ECO:0000256" key="1">
    <source>
        <dbReference type="ARBA" id="ARBA00010923"/>
    </source>
</evidence>
<reference evidence="5 6" key="1">
    <citation type="submission" date="2020-05" db="EMBL/GenBank/DDBJ databases">
        <title>Complete genome sequencing of Campylobacter and Arcobacter type strains.</title>
        <authorList>
            <person name="Miller W.G."/>
            <person name="Yee E."/>
        </authorList>
    </citation>
    <scope>NUCLEOTIDE SEQUENCE [LARGE SCALE GENOMIC DNA]</scope>
    <source>
        <strain evidence="5 6">LMG 21996</strain>
    </source>
</reference>
<accession>A0A7L5JN36</accession>
<dbReference type="KEGG" id="acib:ACBT_0585"/>
<gene>
    <name evidence="5" type="primary">hsdS</name>
    <name evidence="5" type="ORF">ACBT_0585</name>
</gene>
<organism evidence="5 6">
    <name type="scientific">Aliarcobacter cibarius</name>
    <dbReference type="NCBI Taxonomy" id="255507"/>
    <lineage>
        <taxon>Bacteria</taxon>
        <taxon>Pseudomonadati</taxon>
        <taxon>Campylobacterota</taxon>
        <taxon>Epsilonproteobacteria</taxon>
        <taxon>Campylobacterales</taxon>
        <taxon>Arcobacteraceae</taxon>
        <taxon>Aliarcobacter</taxon>
    </lineage>
</organism>
<dbReference type="InterPro" id="IPR052021">
    <property type="entry name" value="Type-I_RS_S_subunit"/>
</dbReference>
<dbReference type="GO" id="GO:0003677">
    <property type="term" value="F:DNA binding"/>
    <property type="evidence" value="ECO:0007669"/>
    <property type="project" value="UniProtKB-KW"/>
</dbReference>
<dbReference type="GO" id="GO:0009307">
    <property type="term" value="P:DNA restriction-modification system"/>
    <property type="evidence" value="ECO:0007669"/>
    <property type="project" value="UniProtKB-KW"/>
</dbReference>
<dbReference type="PANTHER" id="PTHR30408:SF13">
    <property type="entry name" value="TYPE I RESTRICTION ENZYME HINDI SPECIFICITY SUBUNIT"/>
    <property type="match status" value="1"/>
</dbReference>
<evidence type="ECO:0000313" key="5">
    <source>
        <dbReference type="EMBL" id="QKJ26539.1"/>
    </source>
</evidence>
<evidence type="ECO:0000256" key="3">
    <source>
        <dbReference type="ARBA" id="ARBA00023125"/>
    </source>
</evidence>
<dbReference type="RefSeq" id="WP_024775557.1">
    <property type="nucleotide sequence ID" value="NZ_CP054051.1"/>
</dbReference>
<proteinExistence type="inferred from homology"/>
<sequence length="437" mass="49186">MKSDKLSNLVDKIFSGGTPSTSNEKYWNGQYSWLSSGETGNKFINSTEKSITKLGIDNSSTKLALKNDIVIASAGQGKTRGQTSFCNIDTYINQSVVAIRTNEKILDSKWLFYNLSSRYEEMRSLSDSHSIRGSLTTKLLGIMEIEYPELETQKKIAHILSTLDEKIELNRKMNQTLEEMAQTIFKSWFVDFDPVHAKANCESEAELENIAKELGISKEILDLFPSEFIESEMGMIPKGWEATELSQICKIQSGYAFKSAWWQDTGVKVIKIKNIDGNRVNTLDCECVSEEIATKNSNFKLSSGDFLIAMTGATVGKVGVIYTSDEEYLLNQRVGRFQPIKYYDEYVKIFASSSKFFESIQGQAQGSAQPNISAREIETVKIIKPNNEIMKVFSSLLNPFFSKILEHQGEIQTLEKTRDTLLPKLLSGEIDVSELKI</sequence>
<evidence type="ECO:0000313" key="6">
    <source>
        <dbReference type="Proteomes" id="UP000509513"/>
    </source>
</evidence>
<comment type="similarity">
    <text evidence="1">Belongs to the type-I restriction system S methylase family.</text>
</comment>
<dbReference type="EMBL" id="CP054051">
    <property type="protein sequence ID" value="QKJ26539.1"/>
    <property type="molecule type" value="Genomic_DNA"/>
</dbReference>
<dbReference type="CDD" id="cd17294">
    <property type="entry name" value="RMtype1_S_MmaC7ORF19P_TRD1-CR1_like"/>
    <property type="match status" value="1"/>
</dbReference>
<dbReference type="REBASE" id="404154">
    <property type="entry name" value="S.Aci21996MORF584P"/>
</dbReference>
<dbReference type="InterPro" id="IPR044946">
    <property type="entry name" value="Restrct_endonuc_typeI_TRD_sf"/>
</dbReference>
<dbReference type="Gene3D" id="3.90.220.20">
    <property type="entry name" value="DNA methylase specificity domains"/>
    <property type="match status" value="2"/>
</dbReference>
<dbReference type="InterPro" id="IPR000055">
    <property type="entry name" value="Restrct_endonuc_typeI_TRD"/>
</dbReference>
<dbReference type="Gene3D" id="1.10.287.1120">
    <property type="entry name" value="Bipartite methylase S protein"/>
    <property type="match status" value="1"/>
</dbReference>
<feature type="domain" description="Type I restriction modification DNA specificity" evidence="4">
    <location>
        <begin position="9"/>
        <end position="179"/>
    </location>
</feature>
<dbReference type="Proteomes" id="UP000509513">
    <property type="component" value="Chromosome"/>
</dbReference>